<evidence type="ECO:0000256" key="4">
    <source>
        <dbReference type="ARBA" id="ARBA00022691"/>
    </source>
</evidence>
<dbReference type="PANTHER" id="PTHR10629">
    <property type="entry name" value="CYTOSINE-SPECIFIC METHYLTRANSFERASE"/>
    <property type="match status" value="1"/>
</dbReference>
<evidence type="ECO:0000256" key="7">
    <source>
        <dbReference type="RuleBase" id="RU000416"/>
    </source>
</evidence>
<gene>
    <name evidence="8" type="ORF">H6F41_06905</name>
</gene>
<keyword evidence="4 6" id="KW-0949">S-adenosyl-L-methionine</keyword>
<dbReference type="Gene3D" id="3.90.120.10">
    <property type="entry name" value="DNA Methylase, subunit A, domain 2"/>
    <property type="match status" value="1"/>
</dbReference>
<organism evidence="8 9">
    <name type="scientific">Pseudanabaena mucicola FACHB-723</name>
    <dbReference type="NCBI Taxonomy" id="2692860"/>
    <lineage>
        <taxon>Bacteria</taxon>
        <taxon>Bacillati</taxon>
        <taxon>Cyanobacteriota</taxon>
        <taxon>Cyanophyceae</taxon>
        <taxon>Pseudanabaenales</taxon>
        <taxon>Pseudanabaenaceae</taxon>
        <taxon>Pseudanabaena</taxon>
    </lineage>
</organism>
<reference evidence="8 9" key="1">
    <citation type="journal article" date="2020" name="ISME J.">
        <title>Comparative genomics reveals insights into cyanobacterial evolution and habitat adaptation.</title>
        <authorList>
            <person name="Chen M.Y."/>
            <person name="Teng W.K."/>
            <person name="Zhao L."/>
            <person name="Hu C.X."/>
            <person name="Zhou Y.K."/>
            <person name="Han B.P."/>
            <person name="Song L.R."/>
            <person name="Shu W.S."/>
        </authorList>
    </citation>
    <scope>NUCLEOTIDE SEQUENCE [LARGE SCALE GENOMIC DNA]</scope>
    <source>
        <strain evidence="8 9">FACHB-723</strain>
    </source>
</reference>
<keyword evidence="3 6" id="KW-0808">Transferase</keyword>
<dbReference type="InterPro" id="IPR001525">
    <property type="entry name" value="C5_MeTfrase"/>
</dbReference>
<evidence type="ECO:0000256" key="6">
    <source>
        <dbReference type="PROSITE-ProRule" id="PRU01016"/>
    </source>
</evidence>
<comment type="caution">
    <text evidence="8">The sequence shown here is derived from an EMBL/GenBank/DDBJ whole genome shotgun (WGS) entry which is preliminary data.</text>
</comment>
<name>A0ABR7ZV62_9CYAN</name>
<dbReference type="Proteomes" id="UP000642094">
    <property type="component" value="Unassembled WGS sequence"/>
</dbReference>
<protein>
    <recommendedName>
        <fullName evidence="1">DNA (cytosine-5-)-methyltransferase</fullName>
        <ecNumber evidence="1">2.1.1.37</ecNumber>
    </recommendedName>
</protein>
<dbReference type="EC" id="2.1.1.37" evidence="1"/>
<dbReference type="PROSITE" id="PS51679">
    <property type="entry name" value="SAM_MT_C5"/>
    <property type="match status" value="1"/>
</dbReference>
<evidence type="ECO:0000256" key="5">
    <source>
        <dbReference type="ARBA" id="ARBA00022747"/>
    </source>
</evidence>
<dbReference type="PROSITE" id="PS00095">
    <property type="entry name" value="C5_MTASE_2"/>
    <property type="match status" value="1"/>
</dbReference>
<dbReference type="SUPFAM" id="SSF53335">
    <property type="entry name" value="S-adenosyl-L-methionine-dependent methyltransferases"/>
    <property type="match status" value="1"/>
</dbReference>
<dbReference type="Pfam" id="PF00145">
    <property type="entry name" value="DNA_methylase"/>
    <property type="match status" value="1"/>
</dbReference>
<keyword evidence="9" id="KW-1185">Reference proteome</keyword>
<evidence type="ECO:0000313" key="9">
    <source>
        <dbReference type="Proteomes" id="UP000642094"/>
    </source>
</evidence>
<evidence type="ECO:0000256" key="2">
    <source>
        <dbReference type="ARBA" id="ARBA00022603"/>
    </source>
</evidence>
<keyword evidence="2 6" id="KW-0489">Methyltransferase</keyword>
<proteinExistence type="inferred from homology"/>
<dbReference type="Gene3D" id="3.40.50.150">
    <property type="entry name" value="Vaccinia Virus protein VP39"/>
    <property type="match status" value="1"/>
</dbReference>
<dbReference type="PANTHER" id="PTHR10629:SF52">
    <property type="entry name" value="DNA (CYTOSINE-5)-METHYLTRANSFERASE 1"/>
    <property type="match status" value="1"/>
</dbReference>
<dbReference type="InterPro" id="IPR050390">
    <property type="entry name" value="C5-Methyltransferase"/>
</dbReference>
<evidence type="ECO:0000313" key="8">
    <source>
        <dbReference type="EMBL" id="MBD2187868.1"/>
    </source>
</evidence>
<dbReference type="NCBIfam" id="TIGR00675">
    <property type="entry name" value="dcm"/>
    <property type="match status" value="1"/>
</dbReference>
<dbReference type="InterPro" id="IPR031303">
    <property type="entry name" value="C5_meth_CS"/>
</dbReference>
<evidence type="ECO:0000256" key="1">
    <source>
        <dbReference type="ARBA" id="ARBA00011975"/>
    </source>
</evidence>
<dbReference type="CDD" id="cd00315">
    <property type="entry name" value="Cyt_C5_DNA_methylase"/>
    <property type="match status" value="1"/>
</dbReference>
<comment type="similarity">
    <text evidence="6 7">Belongs to the class I-like SAM-binding methyltransferase superfamily. C5-methyltransferase family.</text>
</comment>
<accession>A0ABR7ZV62</accession>
<evidence type="ECO:0000256" key="3">
    <source>
        <dbReference type="ARBA" id="ARBA00022679"/>
    </source>
</evidence>
<keyword evidence="5" id="KW-0680">Restriction system</keyword>
<dbReference type="InterPro" id="IPR029063">
    <property type="entry name" value="SAM-dependent_MTases_sf"/>
</dbReference>
<dbReference type="RefSeq" id="WP_190402784.1">
    <property type="nucleotide sequence ID" value="NZ_JACJQB010000009.1"/>
</dbReference>
<feature type="active site" evidence="6">
    <location>
        <position position="75"/>
    </location>
</feature>
<dbReference type="PRINTS" id="PR00105">
    <property type="entry name" value="C5METTRFRASE"/>
</dbReference>
<sequence>MTAVDLFSGCGGLSLGFQKAGIEILAAIDNWNIALDIYRKNFDHPAIQQDLSEEITSIKIIEKYAPQMIIGGSPCQDFSSAGKRNLNGDRANLTYNFANIVCAIKPQWFVMENVQRITKSPILSEISKQFMKCGYGLSSVVLDASLCHVPQARSRFFLIGEFGGDQNALVDLFKINLANKPMTIRDYLGDRLNLQYYYRHPRSYARRGVFSIDEPSPTIRGVNRPMPPNYQLHSGDPQDIDISTIRPLTTIERSYIQTFPESFKFFGTKTNLEQIIGNAVPVNLAFFVASTILKHKRFSNSFLETKTLCKATKAKDKRMIDLVDVI</sequence>
<dbReference type="EMBL" id="JACJQB010000009">
    <property type="protein sequence ID" value="MBD2187868.1"/>
    <property type="molecule type" value="Genomic_DNA"/>
</dbReference>
<dbReference type="GO" id="GO:0032259">
    <property type="term" value="P:methylation"/>
    <property type="evidence" value="ECO:0007669"/>
    <property type="project" value="UniProtKB-KW"/>
</dbReference>
<dbReference type="GO" id="GO:0008168">
    <property type="term" value="F:methyltransferase activity"/>
    <property type="evidence" value="ECO:0007669"/>
    <property type="project" value="UniProtKB-KW"/>
</dbReference>